<dbReference type="Pfam" id="PF04734">
    <property type="entry name" value="Ceramidase_alk"/>
    <property type="match status" value="1"/>
</dbReference>
<proteinExistence type="predicted"/>
<protein>
    <recommendedName>
        <fullName evidence="1">Neutral/alkaline non-lysosomal ceramidase N-terminal domain-containing protein</fullName>
    </recommendedName>
</protein>
<accession>A0A382J5G7</accession>
<organism evidence="2">
    <name type="scientific">marine metagenome</name>
    <dbReference type="NCBI Taxonomy" id="408172"/>
    <lineage>
        <taxon>unclassified sequences</taxon>
        <taxon>metagenomes</taxon>
        <taxon>ecological metagenomes</taxon>
    </lineage>
</organism>
<gene>
    <name evidence="2" type="ORF">METZ01_LOCUS260228</name>
</gene>
<feature type="non-terminal residue" evidence="2">
    <location>
        <position position="300"/>
    </location>
</feature>
<sequence length="300" mass="32256">MITPTLRTPLGRCQLGVGRVDITPPADAYHRSWGAALHDRAEGIHRPLMATCVAIAPNDAPDDLHLIVGLDLGWMRDDEMRTLLDSLRTATGRAEHQLIVTFSHTHAAINLDRERAGFPGGEHIAPYLESLADRCAEASKLACENLSSVDITVGVGRCDLARERDFRDVERDIFVCGPNPEGDADDTVVVVRASDAQGSKLVLVNYACHPTTLAWDNRLISPDYIGAMRELVEQHAVAPCLFVQGAAGDLGPAEGFVGDPAVADRNGRQLGHAVLSTLEGMSPPGKQLTYQEPMLSGATV</sequence>
<dbReference type="InterPro" id="IPR031329">
    <property type="entry name" value="NEUT/ALK_ceramidase_N"/>
</dbReference>
<dbReference type="AlphaFoldDB" id="A0A382J5G7"/>
<feature type="domain" description="Neutral/alkaline non-lysosomal ceramidase N-terminal" evidence="1">
    <location>
        <begin position="14"/>
        <end position="236"/>
    </location>
</feature>
<name>A0A382J5G7_9ZZZZ</name>
<evidence type="ECO:0000313" key="2">
    <source>
        <dbReference type="EMBL" id="SVC07374.1"/>
    </source>
</evidence>
<dbReference type="EMBL" id="UINC01072026">
    <property type="protein sequence ID" value="SVC07374.1"/>
    <property type="molecule type" value="Genomic_DNA"/>
</dbReference>
<evidence type="ECO:0000259" key="1">
    <source>
        <dbReference type="Pfam" id="PF04734"/>
    </source>
</evidence>
<reference evidence="2" key="1">
    <citation type="submission" date="2018-05" db="EMBL/GenBank/DDBJ databases">
        <authorList>
            <person name="Lanie J.A."/>
            <person name="Ng W.-L."/>
            <person name="Kazmierczak K.M."/>
            <person name="Andrzejewski T.M."/>
            <person name="Davidsen T.M."/>
            <person name="Wayne K.J."/>
            <person name="Tettelin H."/>
            <person name="Glass J.I."/>
            <person name="Rusch D."/>
            <person name="Podicherti R."/>
            <person name="Tsui H.-C.T."/>
            <person name="Winkler M.E."/>
        </authorList>
    </citation>
    <scope>NUCLEOTIDE SEQUENCE</scope>
</reference>